<evidence type="ECO:0008006" key="3">
    <source>
        <dbReference type="Google" id="ProtNLM"/>
    </source>
</evidence>
<name>A0AA37SMD0_9BACT</name>
<dbReference type="PANTHER" id="PTHR34801:SF6">
    <property type="entry name" value="SLL1620 PROTEIN"/>
    <property type="match status" value="1"/>
</dbReference>
<proteinExistence type="predicted"/>
<comment type="caution">
    <text evidence="1">The sequence shown here is derived from an EMBL/GenBank/DDBJ whole genome shotgun (WGS) entry which is preliminary data.</text>
</comment>
<keyword evidence="2" id="KW-1185">Reference proteome</keyword>
<protein>
    <recommendedName>
        <fullName evidence="3">DUF1499 domain-containing protein</fullName>
    </recommendedName>
</protein>
<sequence>MQAIPFSGSSIAIINELEEMLGSYENTTLIEKDGNYMHFEFLTRIGNFIDDVEFLIDDKDKVIHFRSASREGYGDFNKNKRRMKMIVKDWEKRVGN</sequence>
<reference evidence="1" key="1">
    <citation type="journal article" date="2014" name="Int. J. Syst. Evol. Microbiol.">
        <title>Complete genome sequence of Corynebacterium casei LMG S-19264T (=DSM 44701T), isolated from a smear-ripened cheese.</title>
        <authorList>
            <consortium name="US DOE Joint Genome Institute (JGI-PGF)"/>
            <person name="Walter F."/>
            <person name="Albersmeier A."/>
            <person name="Kalinowski J."/>
            <person name="Ruckert C."/>
        </authorList>
    </citation>
    <scope>NUCLEOTIDE SEQUENCE</scope>
    <source>
        <strain evidence="1">NBRC 108769</strain>
    </source>
</reference>
<dbReference type="InterPro" id="IPR010865">
    <property type="entry name" value="DUF1499"/>
</dbReference>
<dbReference type="AlphaFoldDB" id="A0AA37SMD0"/>
<gene>
    <name evidence="1" type="ORF">GCM10007940_00260</name>
</gene>
<evidence type="ECO:0000313" key="1">
    <source>
        <dbReference type="EMBL" id="GLR15411.1"/>
    </source>
</evidence>
<dbReference type="Proteomes" id="UP001156666">
    <property type="component" value="Unassembled WGS sequence"/>
</dbReference>
<accession>A0AA37SMD0</accession>
<evidence type="ECO:0000313" key="2">
    <source>
        <dbReference type="Proteomes" id="UP001156666"/>
    </source>
</evidence>
<organism evidence="1 2">
    <name type="scientific">Portibacter lacus</name>
    <dbReference type="NCBI Taxonomy" id="1099794"/>
    <lineage>
        <taxon>Bacteria</taxon>
        <taxon>Pseudomonadati</taxon>
        <taxon>Bacteroidota</taxon>
        <taxon>Saprospiria</taxon>
        <taxon>Saprospirales</taxon>
        <taxon>Haliscomenobacteraceae</taxon>
        <taxon>Portibacter</taxon>
    </lineage>
</organism>
<reference evidence="1" key="2">
    <citation type="submission" date="2023-01" db="EMBL/GenBank/DDBJ databases">
        <title>Draft genome sequence of Portibacter lacus strain NBRC 108769.</title>
        <authorList>
            <person name="Sun Q."/>
            <person name="Mori K."/>
        </authorList>
    </citation>
    <scope>NUCLEOTIDE SEQUENCE</scope>
    <source>
        <strain evidence="1">NBRC 108769</strain>
    </source>
</reference>
<dbReference type="PANTHER" id="PTHR34801">
    <property type="entry name" value="EXPRESSED PROTEIN"/>
    <property type="match status" value="1"/>
</dbReference>
<dbReference type="EMBL" id="BSOH01000001">
    <property type="protein sequence ID" value="GLR15411.1"/>
    <property type="molecule type" value="Genomic_DNA"/>
</dbReference>
<dbReference type="Pfam" id="PF07386">
    <property type="entry name" value="DUF1499"/>
    <property type="match status" value="1"/>
</dbReference>